<proteinExistence type="predicted"/>
<accession>S4VZC1</accession>
<keyword evidence="3" id="KW-1185">Reference proteome</keyword>
<evidence type="ECO:0000313" key="3">
    <source>
        <dbReference type="Proteomes" id="UP000204584"/>
    </source>
</evidence>
<organism evidence="2 3">
    <name type="scientific">Pandoravirus salinus</name>
    <dbReference type="NCBI Taxonomy" id="1349410"/>
    <lineage>
        <taxon>Viruses</taxon>
        <taxon>Pandoravirus</taxon>
    </lineage>
</organism>
<name>S4VZC1_9VIRU</name>
<sequence length="190" mass="21008">MTMPPSPDRREKQIAREPPKSRQALATLGKRLHKRLATRIKVFSLNSGHNSKHRGKLGDLAVVPSTSLARSLDRQVDPLPQVVRPFVGCNTLADAPEHAHFQGPNVFVPAMCWPTLGVVGPMPADARCWHKEQRAKSTSRGRDAITTGRPRPIADIALACATTVRRRIQCHLPAATLERQPHWPVVQKGQ</sequence>
<evidence type="ECO:0000256" key="1">
    <source>
        <dbReference type="SAM" id="MobiDB-lite"/>
    </source>
</evidence>
<feature type="compositionally biased region" description="Basic and acidic residues" evidence="1">
    <location>
        <begin position="7"/>
        <end position="20"/>
    </location>
</feature>
<dbReference type="Proteomes" id="UP000204584">
    <property type="component" value="Segment"/>
</dbReference>
<dbReference type="EMBL" id="KC977571">
    <property type="protein sequence ID" value="AGO84856.2"/>
    <property type="molecule type" value="Genomic_DNA"/>
</dbReference>
<feature type="region of interest" description="Disordered" evidence="1">
    <location>
        <begin position="1"/>
        <end position="22"/>
    </location>
</feature>
<protein>
    <submittedName>
        <fullName evidence="2">Uncharacterized protein</fullName>
    </submittedName>
</protein>
<dbReference type="RefSeq" id="YP_008437929.2">
    <property type="nucleotide sequence ID" value="NC_022098.1"/>
</dbReference>
<gene>
    <name evidence="2" type="ORF">psal_cds_821</name>
</gene>
<dbReference type="GeneID" id="16606643"/>
<evidence type="ECO:0000313" key="2">
    <source>
        <dbReference type="EMBL" id="AGO84856.2"/>
    </source>
</evidence>
<reference evidence="2 3" key="1">
    <citation type="journal article" date="2013" name="Science">
        <title>Pandoraviruses: amoeba viruses with genomes up to 2.5 Mb reaching that of parasitic eukaryotes.</title>
        <authorList>
            <person name="Philippe N."/>
            <person name="Legendre M."/>
            <person name="Doutre G."/>
            <person name="Coute Y."/>
            <person name="Poirot O."/>
            <person name="Lescot M."/>
            <person name="Arslan D."/>
            <person name="Seltzer V."/>
            <person name="Bertaux L."/>
            <person name="Bruley C."/>
            <person name="Garin J."/>
            <person name="Claverie J.M."/>
            <person name="Abergel C."/>
        </authorList>
    </citation>
    <scope>NUCLEOTIDE SEQUENCE [LARGE SCALE GENOMIC DNA]</scope>
</reference>
<dbReference type="KEGG" id="vg:16606643"/>